<feature type="transmembrane region" description="Helical" evidence="1">
    <location>
        <begin position="68"/>
        <end position="87"/>
    </location>
</feature>
<keyword evidence="1" id="KW-0812">Transmembrane</keyword>
<organism evidence="2 3">
    <name type="scientific">Actinomadura syzygii</name>
    <dbReference type="NCBI Taxonomy" id="1427538"/>
    <lineage>
        <taxon>Bacteria</taxon>
        <taxon>Bacillati</taxon>
        <taxon>Actinomycetota</taxon>
        <taxon>Actinomycetes</taxon>
        <taxon>Streptosporangiales</taxon>
        <taxon>Thermomonosporaceae</taxon>
        <taxon>Actinomadura</taxon>
    </lineage>
</organism>
<reference evidence="2 3" key="1">
    <citation type="submission" date="2019-08" db="EMBL/GenBank/DDBJ databases">
        <title>Actinomadura sp. nov. CYP1-5 isolated from mountain soil.</title>
        <authorList>
            <person name="Songsumanus A."/>
            <person name="Kuncharoen N."/>
            <person name="Kudo T."/>
            <person name="Yuki M."/>
            <person name="Igarashi Y."/>
            <person name="Tanasupawat S."/>
        </authorList>
    </citation>
    <scope>NUCLEOTIDE SEQUENCE [LARGE SCALE GENOMIC DNA]</scope>
    <source>
        <strain evidence="2 3">GKU157</strain>
    </source>
</reference>
<proteinExistence type="predicted"/>
<evidence type="ECO:0000313" key="3">
    <source>
        <dbReference type="Proteomes" id="UP000322634"/>
    </source>
</evidence>
<gene>
    <name evidence="2" type="ORF">FXF65_20625</name>
</gene>
<keyword evidence="1" id="KW-1133">Transmembrane helix</keyword>
<evidence type="ECO:0000313" key="2">
    <source>
        <dbReference type="EMBL" id="TYC12940.1"/>
    </source>
</evidence>
<comment type="caution">
    <text evidence="2">The sequence shown here is derived from an EMBL/GenBank/DDBJ whole genome shotgun (WGS) entry which is preliminary data.</text>
</comment>
<accession>A0A5D0U5C8</accession>
<evidence type="ECO:0000256" key="1">
    <source>
        <dbReference type="SAM" id="Phobius"/>
    </source>
</evidence>
<dbReference type="AlphaFoldDB" id="A0A5D0U5C8"/>
<feature type="transmembrane region" description="Helical" evidence="1">
    <location>
        <begin position="30"/>
        <end position="48"/>
    </location>
</feature>
<keyword evidence="1" id="KW-0472">Membrane</keyword>
<keyword evidence="3" id="KW-1185">Reference proteome</keyword>
<name>A0A5D0U5C8_9ACTN</name>
<dbReference type="Proteomes" id="UP000322634">
    <property type="component" value="Unassembled WGS sequence"/>
</dbReference>
<dbReference type="EMBL" id="VSFF01000008">
    <property type="protein sequence ID" value="TYC12940.1"/>
    <property type="molecule type" value="Genomic_DNA"/>
</dbReference>
<dbReference type="RefSeq" id="WP_148351638.1">
    <property type="nucleotide sequence ID" value="NZ_JBHSBF010000047.1"/>
</dbReference>
<protein>
    <submittedName>
        <fullName evidence="2">Uncharacterized protein</fullName>
    </submittedName>
</protein>
<sequence>MSEDPAESERYEAERFEAEREARRREVNALSGRVAIVLVALFLAFLTYDSARTAIQAHARGDDWIYPPAVVGGICAAALVTLVAWVVHRAKHGVK</sequence>